<feature type="domain" description="BCD1 alpha/beta" evidence="3">
    <location>
        <begin position="1"/>
        <end position="124"/>
    </location>
</feature>
<name>J3L846_ORYBR</name>
<dbReference type="GO" id="GO:0048254">
    <property type="term" value="P:snoRNA localization"/>
    <property type="evidence" value="ECO:0007669"/>
    <property type="project" value="TreeGrafter"/>
</dbReference>
<dbReference type="OMA" id="HNYRKDC"/>
<dbReference type="Gramene" id="OB01G54020.1">
    <property type="protein sequence ID" value="OB01G54020.1"/>
    <property type="gene ID" value="OB01G54020"/>
</dbReference>
<sequence length="408" mass="45400">MVRREKNRSRHNHRKDCIYWTIEWRFNSTDVVLTDHNIDEHASLLSLLEKHLSAGPWKDQLTPYRNTDLRDLRLFIQKSAKESASPYRQLNVEEPLGPQLRSINIVEYPTINVFLPSDSCGFEVEKIVNKLPANGKPPSSSTDSPDLEGTEFHEEEIEEGELASETQVIDLKDCGTSHTSSLASGKDTSESRVDIKTDSSKVSYVSSHGQQKVLNEQSKMAPNTTSGTSKTDICMKFRLADMEESGDGGLSLERQDIDSKNQAASRPDNLTPVKGTTVSKIDSNTDSLVLSSVSILASDGFNCPQAEHNQQSKLTPNSTPEALKRKSCMKVYPLDTEENLGLFSEVPNLAFEQEIGNAYSDLFGDINPDDFLNFDLEIMDEDELVGIPSPLKLWEDLEEGEIPTASSL</sequence>
<dbReference type="Proteomes" id="UP000006038">
    <property type="component" value="Chromosome 1"/>
</dbReference>
<feature type="compositionally biased region" description="Basic and acidic residues" evidence="2">
    <location>
        <begin position="187"/>
        <end position="199"/>
    </location>
</feature>
<proteinExistence type="predicted"/>
<feature type="compositionally biased region" description="Polar residues" evidence="2">
    <location>
        <begin position="200"/>
        <end position="229"/>
    </location>
</feature>
<dbReference type="EnsemblPlants" id="OB01G54020.1">
    <property type="protein sequence ID" value="OB01G54020.1"/>
    <property type="gene ID" value="OB01G54020"/>
</dbReference>
<dbReference type="GO" id="GO:0070761">
    <property type="term" value="C:pre-snoRNP complex"/>
    <property type="evidence" value="ECO:0007669"/>
    <property type="project" value="TreeGrafter"/>
</dbReference>
<dbReference type="Pfam" id="PF25790">
    <property type="entry name" value="BCD1"/>
    <property type="match status" value="1"/>
</dbReference>
<keyword evidence="1" id="KW-0597">Phosphoprotein</keyword>
<evidence type="ECO:0000313" key="5">
    <source>
        <dbReference type="Proteomes" id="UP000006038"/>
    </source>
</evidence>
<dbReference type="eggNOG" id="KOG2858">
    <property type="taxonomic scope" value="Eukaryota"/>
</dbReference>
<protein>
    <recommendedName>
        <fullName evidence="3">BCD1 alpha/beta domain-containing protein</fullName>
    </recommendedName>
</protein>
<dbReference type="GO" id="GO:0005634">
    <property type="term" value="C:nucleus"/>
    <property type="evidence" value="ECO:0007669"/>
    <property type="project" value="TreeGrafter"/>
</dbReference>
<evidence type="ECO:0000256" key="1">
    <source>
        <dbReference type="ARBA" id="ARBA00022553"/>
    </source>
</evidence>
<evidence type="ECO:0000259" key="3">
    <source>
        <dbReference type="Pfam" id="PF25790"/>
    </source>
</evidence>
<dbReference type="InterPro" id="IPR057721">
    <property type="entry name" value="BCD1_alpha/beta"/>
</dbReference>
<dbReference type="STRING" id="4533.J3L846"/>
<dbReference type="PANTHER" id="PTHR13483">
    <property type="entry name" value="BOX C_D SNORNA PROTEIN 1-RELATED"/>
    <property type="match status" value="1"/>
</dbReference>
<evidence type="ECO:0000313" key="4">
    <source>
        <dbReference type="EnsemblPlants" id="OB01G54020.1"/>
    </source>
</evidence>
<reference evidence="4" key="2">
    <citation type="submission" date="2013-04" db="UniProtKB">
        <authorList>
            <consortium name="EnsemblPlants"/>
        </authorList>
    </citation>
    <scope>IDENTIFICATION</scope>
</reference>
<dbReference type="InterPro" id="IPR051639">
    <property type="entry name" value="BCD1"/>
</dbReference>
<dbReference type="GO" id="GO:0000492">
    <property type="term" value="P:box C/D snoRNP assembly"/>
    <property type="evidence" value="ECO:0007669"/>
    <property type="project" value="TreeGrafter"/>
</dbReference>
<evidence type="ECO:0000256" key="2">
    <source>
        <dbReference type="SAM" id="MobiDB-lite"/>
    </source>
</evidence>
<dbReference type="AlphaFoldDB" id="J3L846"/>
<reference evidence="4" key="1">
    <citation type="journal article" date="2013" name="Nat. Commun.">
        <title>Whole-genome sequencing of Oryza brachyantha reveals mechanisms underlying Oryza genome evolution.</title>
        <authorList>
            <person name="Chen J."/>
            <person name="Huang Q."/>
            <person name="Gao D."/>
            <person name="Wang J."/>
            <person name="Lang Y."/>
            <person name="Liu T."/>
            <person name="Li B."/>
            <person name="Bai Z."/>
            <person name="Luis Goicoechea J."/>
            <person name="Liang C."/>
            <person name="Chen C."/>
            <person name="Zhang W."/>
            <person name="Sun S."/>
            <person name="Liao Y."/>
            <person name="Zhang X."/>
            <person name="Yang L."/>
            <person name="Song C."/>
            <person name="Wang M."/>
            <person name="Shi J."/>
            <person name="Liu G."/>
            <person name="Liu J."/>
            <person name="Zhou H."/>
            <person name="Zhou W."/>
            <person name="Yu Q."/>
            <person name="An N."/>
            <person name="Chen Y."/>
            <person name="Cai Q."/>
            <person name="Wang B."/>
            <person name="Liu B."/>
            <person name="Min J."/>
            <person name="Huang Y."/>
            <person name="Wu H."/>
            <person name="Li Z."/>
            <person name="Zhang Y."/>
            <person name="Yin Y."/>
            <person name="Song W."/>
            <person name="Jiang J."/>
            <person name="Jackson S.A."/>
            <person name="Wing R.A."/>
            <person name="Wang J."/>
            <person name="Chen M."/>
        </authorList>
    </citation>
    <scope>NUCLEOTIDE SEQUENCE [LARGE SCALE GENOMIC DNA]</scope>
    <source>
        <strain evidence="4">cv. IRGC 101232</strain>
    </source>
</reference>
<dbReference type="HOGENOM" id="CLU_025524_4_1_1"/>
<feature type="region of interest" description="Disordered" evidence="2">
    <location>
        <begin position="131"/>
        <end position="229"/>
    </location>
</feature>
<feature type="region of interest" description="Disordered" evidence="2">
    <location>
        <begin position="258"/>
        <end position="279"/>
    </location>
</feature>
<accession>J3L846</accession>
<keyword evidence="5" id="KW-1185">Reference proteome</keyword>
<organism evidence="4">
    <name type="scientific">Oryza brachyantha</name>
    <name type="common">malo sina</name>
    <dbReference type="NCBI Taxonomy" id="4533"/>
    <lineage>
        <taxon>Eukaryota</taxon>
        <taxon>Viridiplantae</taxon>
        <taxon>Streptophyta</taxon>
        <taxon>Embryophyta</taxon>
        <taxon>Tracheophyta</taxon>
        <taxon>Spermatophyta</taxon>
        <taxon>Magnoliopsida</taxon>
        <taxon>Liliopsida</taxon>
        <taxon>Poales</taxon>
        <taxon>Poaceae</taxon>
        <taxon>BOP clade</taxon>
        <taxon>Oryzoideae</taxon>
        <taxon>Oryzeae</taxon>
        <taxon>Oryzinae</taxon>
        <taxon>Oryza</taxon>
    </lineage>
</organism>
<dbReference type="PANTHER" id="PTHR13483:SF3">
    <property type="entry name" value="BOX C_D SNORNA PROTEIN 1"/>
    <property type="match status" value="1"/>
</dbReference>
<dbReference type="GO" id="GO:0000463">
    <property type="term" value="P:maturation of LSU-rRNA from tricistronic rRNA transcript (SSU-rRNA, 5.8S rRNA, LSU-rRNA)"/>
    <property type="evidence" value="ECO:0007669"/>
    <property type="project" value="TreeGrafter"/>
</dbReference>
<feature type="compositionally biased region" description="Acidic residues" evidence="2">
    <location>
        <begin position="145"/>
        <end position="162"/>
    </location>
</feature>